<dbReference type="GO" id="GO:0005615">
    <property type="term" value="C:extracellular space"/>
    <property type="evidence" value="ECO:0007669"/>
    <property type="project" value="TreeGrafter"/>
</dbReference>
<dbReference type="InterPro" id="IPR003591">
    <property type="entry name" value="Leu-rich_rpt_typical-subtyp"/>
</dbReference>
<proteinExistence type="predicted"/>
<evidence type="ECO:0000313" key="4">
    <source>
        <dbReference type="Proteomes" id="UP000183832"/>
    </source>
</evidence>
<dbReference type="SMART" id="SM00369">
    <property type="entry name" value="LRR_TYP"/>
    <property type="match status" value="3"/>
</dbReference>
<dbReference type="InterPro" id="IPR050333">
    <property type="entry name" value="SLRP"/>
</dbReference>
<dbReference type="Pfam" id="PF13306">
    <property type="entry name" value="LRR_5"/>
    <property type="match status" value="1"/>
</dbReference>
<keyword evidence="1" id="KW-0433">Leucine-rich repeat</keyword>
<dbReference type="STRING" id="568069.A0A1J1I7C9"/>
<dbReference type="Gene3D" id="3.80.10.10">
    <property type="entry name" value="Ribonuclease Inhibitor"/>
    <property type="match status" value="1"/>
</dbReference>
<evidence type="ECO:0000256" key="2">
    <source>
        <dbReference type="ARBA" id="ARBA00022737"/>
    </source>
</evidence>
<dbReference type="OrthoDB" id="5954366at2759"/>
<dbReference type="InterPro" id="IPR032675">
    <property type="entry name" value="LRR_dom_sf"/>
</dbReference>
<reference evidence="3 4" key="1">
    <citation type="submission" date="2015-04" db="EMBL/GenBank/DDBJ databases">
        <authorList>
            <person name="Syromyatnikov M.Y."/>
            <person name="Popov V.N."/>
        </authorList>
    </citation>
    <scope>NUCLEOTIDE SEQUENCE [LARGE SCALE GENOMIC DNA]</scope>
</reference>
<keyword evidence="4" id="KW-1185">Reference proteome</keyword>
<dbReference type="InterPro" id="IPR001611">
    <property type="entry name" value="Leu-rich_rpt"/>
</dbReference>
<sequence>MTDFISYGCSVKNLIVTSRDTHIMEVSGNHKYDRTNNDVTTFYAYNPPLKYIPKQLGFIFSNLKTIFITKSSLSLIEFRDFQNMKKLQKLYLPENQIEKVPFCVFKYVKNLEVIDLSGNQIKALHEDTFTNLPNLLQFICGDNDIEHLENGLFRNNFNLKRVHMQENQLKTIEINFMKIKGIEVVDLRFNPCINLSFGCCKGIPLRDFQNQTSGNCNGPEVC</sequence>
<protein>
    <submittedName>
        <fullName evidence="3">CLUMA_CG009108, isoform A</fullName>
    </submittedName>
</protein>
<keyword evidence="2" id="KW-0677">Repeat</keyword>
<organism evidence="3 4">
    <name type="scientific">Clunio marinus</name>
    <dbReference type="NCBI Taxonomy" id="568069"/>
    <lineage>
        <taxon>Eukaryota</taxon>
        <taxon>Metazoa</taxon>
        <taxon>Ecdysozoa</taxon>
        <taxon>Arthropoda</taxon>
        <taxon>Hexapoda</taxon>
        <taxon>Insecta</taxon>
        <taxon>Pterygota</taxon>
        <taxon>Neoptera</taxon>
        <taxon>Endopterygota</taxon>
        <taxon>Diptera</taxon>
        <taxon>Nematocera</taxon>
        <taxon>Chironomoidea</taxon>
        <taxon>Chironomidae</taxon>
        <taxon>Clunio</taxon>
    </lineage>
</organism>
<dbReference type="PANTHER" id="PTHR45712">
    <property type="entry name" value="AGAP008170-PA"/>
    <property type="match status" value="1"/>
</dbReference>
<dbReference type="PROSITE" id="PS51450">
    <property type="entry name" value="LRR"/>
    <property type="match status" value="1"/>
</dbReference>
<evidence type="ECO:0000256" key="1">
    <source>
        <dbReference type="ARBA" id="ARBA00022614"/>
    </source>
</evidence>
<dbReference type="EMBL" id="CVRI01000042">
    <property type="protein sequence ID" value="CRK95650.1"/>
    <property type="molecule type" value="Genomic_DNA"/>
</dbReference>
<gene>
    <name evidence="3" type="ORF">CLUMA_CG009108</name>
</gene>
<dbReference type="InterPro" id="IPR026906">
    <property type="entry name" value="LRR_5"/>
</dbReference>
<accession>A0A1J1I7C9</accession>
<dbReference type="PANTHER" id="PTHR45712:SF22">
    <property type="entry name" value="INSULIN-LIKE GROWTH FACTOR-BINDING PROTEIN COMPLEX ACID LABILE SUBUNIT"/>
    <property type="match status" value="1"/>
</dbReference>
<dbReference type="AlphaFoldDB" id="A0A1J1I7C9"/>
<dbReference type="Proteomes" id="UP000183832">
    <property type="component" value="Unassembled WGS sequence"/>
</dbReference>
<evidence type="ECO:0000313" key="3">
    <source>
        <dbReference type="EMBL" id="CRK95650.1"/>
    </source>
</evidence>
<name>A0A1J1I7C9_9DIPT</name>
<dbReference type="SUPFAM" id="SSF52058">
    <property type="entry name" value="L domain-like"/>
    <property type="match status" value="1"/>
</dbReference>